<dbReference type="Proteomes" id="UP000279457">
    <property type="component" value="Unassembled WGS sequence"/>
</dbReference>
<evidence type="ECO:0000313" key="2">
    <source>
        <dbReference type="Proteomes" id="UP000279457"/>
    </source>
</evidence>
<keyword evidence="2" id="KW-1185">Reference proteome</keyword>
<gene>
    <name evidence="1" type="ORF">EB241_19275</name>
</gene>
<name>A0A3N6RUR4_9GAMM</name>
<reference evidence="1 2" key="1">
    <citation type="submission" date="2018-10" db="EMBL/GenBank/DDBJ databases">
        <title>Draft genome sequence for the type isolate of Erwinia psidii, agent causal of bacterial blight in guava (Psidium guajava) and wilt and die-back of Eucalyptus spp.</title>
        <authorList>
            <person name="Hermenegildo P.S."/>
            <person name="Santos S.A."/>
            <person name="Guimaraes L.M.S."/>
            <person name="Vidigal P.M.P."/>
            <person name="Pereira I.C."/>
            <person name="Badel J.L."/>
            <person name="Alfenas-Zerbini P."/>
            <person name="Ferreira M.A.S.V."/>
            <person name="Alfenas A.C."/>
        </authorList>
    </citation>
    <scope>NUCLEOTIDE SEQUENCE [LARGE SCALE GENOMIC DNA]</scope>
    <source>
        <strain evidence="1 2">IBSBF 435</strain>
    </source>
</reference>
<comment type="caution">
    <text evidence="1">The sequence shown here is derived from an EMBL/GenBank/DDBJ whole genome shotgun (WGS) entry which is preliminary data.</text>
</comment>
<proteinExistence type="predicted"/>
<evidence type="ECO:0000313" key="1">
    <source>
        <dbReference type="EMBL" id="RQM36714.1"/>
    </source>
</evidence>
<organism evidence="1 2">
    <name type="scientific">Erwinia psidii</name>
    <dbReference type="NCBI Taxonomy" id="69224"/>
    <lineage>
        <taxon>Bacteria</taxon>
        <taxon>Pseudomonadati</taxon>
        <taxon>Pseudomonadota</taxon>
        <taxon>Gammaproteobacteria</taxon>
        <taxon>Enterobacterales</taxon>
        <taxon>Erwiniaceae</taxon>
        <taxon>Erwinia</taxon>
    </lineage>
</organism>
<dbReference type="EMBL" id="RHHM01000018">
    <property type="protein sequence ID" value="RQM36714.1"/>
    <property type="molecule type" value="Genomic_DNA"/>
</dbReference>
<dbReference type="AlphaFoldDB" id="A0A3N6RUR4"/>
<protein>
    <submittedName>
        <fullName evidence="1">Uncharacterized protein</fullName>
    </submittedName>
</protein>
<sequence length="110" mass="12305">MVNAAAVTDNRCGVLIVRLALHKYSHRIPLQWSFIFVLMTGRLALTTADKRSTGGHGANAWLPAASVPPFTGWEQCRGDVLRWRWACSGKCPCPERQIDIAFTLRLRVID</sequence>
<accession>A0A3N6RUR4</accession>